<keyword evidence="5" id="KW-0539">Nucleus</keyword>
<dbReference type="EMBL" id="PEKT02000008">
    <property type="protein sequence ID" value="PIS50527.1"/>
    <property type="molecule type" value="Genomic_DNA"/>
</dbReference>
<keyword evidence="2" id="KW-0479">Metal-binding</keyword>
<dbReference type="InterPro" id="IPR039355">
    <property type="entry name" value="Transcription_factor_GATA"/>
</dbReference>
<dbReference type="GO" id="GO:0000978">
    <property type="term" value="F:RNA polymerase II cis-regulatory region sequence-specific DNA binding"/>
    <property type="evidence" value="ECO:0007669"/>
    <property type="project" value="TreeGrafter"/>
</dbReference>
<dbReference type="Pfam" id="PF00320">
    <property type="entry name" value="GATA"/>
    <property type="match status" value="1"/>
</dbReference>
<feature type="compositionally biased region" description="Polar residues" evidence="7">
    <location>
        <begin position="50"/>
        <end position="60"/>
    </location>
</feature>
<dbReference type="CDD" id="cd00202">
    <property type="entry name" value="ZnF_GATA"/>
    <property type="match status" value="1"/>
</dbReference>
<feature type="compositionally biased region" description="Polar residues" evidence="7">
    <location>
        <begin position="116"/>
        <end position="133"/>
    </location>
</feature>
<dbReference type="VEuPathDB" id="FungiDB:CJI97_004418"/>
<feature type="compositionally biased region" description="Basic and acidic residues" evidence="7">
    <location>
        <begin position="38"/>
        <end position="49"/>
    </location>
</feature>
<comment type="subcellular location">
    <subcellularLocation>
        <location evidence="1">Nucleus</location>
    </subcellularLocation>
</comment>
<evidence type="ECO:0000256" key="3">
    <source>
        <dbReference type="ARBA" id="ARBA00022771"/>
    </source>
</evidence>
<dbReference type="SMART" id="SM00401">
    <property type="entry name" value="ZnF_GATA"/>
    <property type="match status" value="1"/>
</dbReference>
<keyword evidence="3 6" id="KW-0863">Zinc-finger</keyword>
<evidence type="ECO:0000313" key="10">
    <source>
        <dbReference type="EMBL" id="QWW25560.1"/>
    </source>
</evidence>
<dbReference type="VEuPathDB" id="FungiDB:CJJ09_005062"/>
<feature type="compositionally biased region" description="Polar residues" evidence="7">
    <location>
        <begin position="169"/>
        <end position="181"/>
    </location>
</feature>
<feature type="compositionally biased region" description="Basic and acidic residues" evidence="7">
    <location>
        <begin position="212"/>
        <end position="244"/>
    </location>
</feature>
<evidence type="ECO:0000256" key="5">
    <source>
        <dbReference type="ARBA" id="ARBA00023242"/>
    </source>
</evidence>
<dbReference type="OMA" id="EMMIMDA"/>
<dbReference type="VEuPathDB" id="FungiDB:CJJ07_002477"/>
<dbReference type="PRINTS" id="PR00619">
    <property type="entry name" value="GATAZNFINGER"/>
</dbReference>
<dbReference type="Proteomes" id="UP000825438">
    <property type="component" value="Chromosome VI"/>
</dbReference>
<feature type="domain" description="GATA-type" evidence="8">
    <location>
        <begin position="240"/>
        <end position="293"/>
    </location>
</feature>
<feature type="region of interest" description="Disordered" evidence="7">
    <location>
        <begin position="537"/>
        <end position="569"/>
    </location>
</feature>
<evidence type="ECO:0000256" key="1">
    <source>
        <dbReference type="ARBA" id="ARBA00004123"/>
    </source>
</evidence>
<accession>A0A2H0ZIQ8</accession>
<feature type="region of interest" description="Disordered" evidence="7">
    <location>
        <begin position="38"/>
        <end position="74"/>
    </location>
</feature>
<keyword evidence="4" id="KW-0862">Zinc</keyword>
<dbReference type="SUPFAM" id="SSF57716">
    <property type="entry name" value="Glucocorticoid receptor-like (DNA-binding domain)"/>
    <property type="match status" value="1"/>
</dbReference>
<dbReference type="GO" id="GO:0000981">
    <property type="term" value="F:DNA-binding transcription factor activity, RNA polymerase II-specific"/>
    <property type="evidence" value="ECO:0007669"/>
    <property type="project" value="TreeGrafter"/>
</dbReference>
<feature type="compositionally biased region" description="Low complexity" evidence="7">
    <location>
        <begin position="553"/>
        <end position="562"/>
    </location>
</feature>
<sequence>MDSPQSSSSEARARATLDSGPTILELLGQAKQLLTLKPRVENRRWRKEGSSLQATSSNNGEMPERRGSISSSGSVNVNSRVLDLLSPLSVDDLKSTSNGKNACNGKEGHRRAVPQSEITPSSMDFGSPSNYHESGSESGKRRLSTMGNRDGDALTFRASSGIKKEPSEGVSTVQVYSSQSPPRDKTIESSPVESVVKKEGTAPVSKLTTSLKQEKEVKQAEGKKDAKDAKDAKDGDGKAGDKPTECKNCHTQKTPLWRKDPAGNTLCNACGLFLKLHGTMRPLSLKTDVIKKRNSRRTPNTARNISNATSVASSFPNRTSSTLDFYRYRNDESGIPINRSQSYIAPAGSYGAGSYGGGERPKNVLILPKPSANGSAPTSTAGSVPGSYINSVGSSLNLHAASNMNPSSPYSYTSQFKRKKSDLNIHESMSEGFDRRISSQLSMNNSITNSAGTPVVKRGFHPSSLNRRTSVTNLNRKASYVGTPINGFSITSPPTFTPSTTTAATPFSVNNFSSHSGSVPSAANAVRHNSSTPVMGFSSNTYFENPSGNQTHSNSDSHSPSSYNTTHLPSRQSFVVPSDVTPFTAIQSDNHNALDSPEKTGDTMADDDFFRTYTSLHNDEDDKMMPLDDDNIVPMDSDMGDVGNKYEIKQASTRSTLTHGLMEGENNNNGEVQPYGDLDWLKFDI</sequence>
<evidence type="ECO:0000256" key="2">
    <source>
        <dbReference type="ARBA" id="ARBA00022723"/>
    </source>
</evidence>
<dbReference type="VEuPathDB" id="FungiDB:CJI96_0005377"/>
<evidence type="ECO:0000259" key="8">
    <source>
        <dbReference type="PROSITE" id="PS50114"/>
    </source>
</evidence>
<dbReference type="Gene3D" id="3.30.50.10">
    <property type="entry name" value="Erythroid Transcription Factor GATA-1, subunit A"/>
    <property type="match status" value="1"/>
</dbReference>
<organism evidence="9">
    <name type="scientific">Candidozyma auris</name>
    <name type="common">Yeast</name>
    <name type="synonym">Candida auris</name>
    <dbReference type="NCBI Taxonomy" id="498019"/>
    <lineage>
        <taxon>Eukaryota</taxon>
        <taxon>Fungi</taxon>
        <taxon>Dikarya</taxon>
        <taxon>Ascomycota</taxon>
        <taxon>Saccharomycotina</taxon>
        <taxon>Pichiomycetes</taxon>
        <taxon>Metschnikowiaceae</taxon>
        <taxon>Candidozyma</taxon>
    </lineage>
</organism>
<feature type="compositionally biased region" description="Polar residues" evidence="7">
    <location>
        <begin position="1"/>
        <end position="10"/>
    </location>
</feature>
<protein>
    <recommendedName>
        <fullName evidence="8">GATA-type domain-containing protein</fullName>
    </recommendedName>
</protein>
<evidence type="ECO:0000256" key="7">
    <source>
        <dbReference type="SAM" id="MobiDB-lite"/>
    </source>
</evidence>
<feature type="region of interest" description="Disordered" evidence="7">
    <location>
        <begin position="92"/>
        <end position="244"/>
    </location>
</feature>
<dbReference type="PROSITE" id="PS00344">
    <property type="entry name" value="GATA_ZN_FINGER_1"/>
    <property type="match status" value="1"/>
</dbReference>
<dbReference type="PROSITE" id="PS50114">
    <property type="entry name" value="GATA_ZN_FINGER_2"/>
    <property type="match status" value="1"/>
</dbReference>
<evidence type="ECO:0000256" key="6">
    <source>
        <dbReference type="PROSITE-ProRule" id="PRU00094"/>
    </source>
</evidence>
<dbReference type="GO" id="GO:0000122">
    <property type="term" value="P:negative regulation of transcription by RNA polymerase II"/>
    <property type="evidence" value="ECO:0007669"/>
    <property type="project" value="TreeGrafter"/>
</dbReference>
<reference evidence="9" key="2">
    <citation type="submission" date="2017-11" db="EMBL/GenBank/DDBJ databases">
        <title>Candida auris genome assembly and annotation.</title>
        <authorList>
            <person name="Munoz J.F."/>
            <person name="Gade L.G."/>
            <person name="Chow N.A."/>
            <person name="Litvintseva A.P."/>
            <person name="Loparev V.N."/>
            <person name="Cuomo C.A."/>
        </authorList>
    </citation>
    <scope>NUCLEOTIDE SEQUENCE</scope>
    <source>
        <strain evidence="9">B8441</strain>
    </source>
</reference>
<reference evidence="10" key="3">
    <citation type="submission" date="2021-06" db="EMBL/GenBank/DDBJ databases">
        <title>Candida auris outbreak in lebanese hospital.</title>
        <authorList>
            <person name="Finianos M."/>
        </authorList>
    </citation>
    <scope>NUCLEOTIDE SEQUENCE</scope>
    <source>
        <strain evidence="10">CA7LBN</strain>
    </source>
</reference>
<dbReference type="VEuPathDB" id="FungiDB:B9J08_004355"/>
<reference evidence="9" key="1">
    <citation type="journal article" date="2017" name="Clin. Infect. Dis.">
        <title>Simultaneous emergence of multidrug-resistant Candida auris on 3 continents confirmed by whole-genome sequencing and epidemiological analyses.</title>
        <authorList>
            <person name="Lockhart S.R."/>
            <person name="Etienne K.A."/>
            <person name="Vallabhaneni S."/>
            <person name="Farooqi J."/>
            <person name="Chowdhary A."/>
            <person name="Govender N.P."/>
            <person name="Colombo A.L."/>
            <person name="Calvo B."/>
            <person name="Cuomo C.A."/>
            <person name="Desjardins C.A."/>
            <person name="Berkow E.L."/>
            <person name="Castanheira M."/>
            <person name="Magobo R.E."/>
            <person name="Jabeen K."/>
            <person name="Asghar R.J."/>
            <person name="Meis J.F."/>
            <person name="Jackson B."/>
            <person name="Chiller T."/>
            <person name="Litvintseva A.P."/>
        </authorList>
    </citation>
    <scope>NUCLEOTIDE SEQUENCE [LARGE SCALE GENOMIC DNA]</scope>
    <source>
        <strain evidence="9">B8441</strain>
    </source>
</reference>
<evidence type="ECO:0000313" key="9">
    <source>
        <dbReference type="EMBL" id="PIS50527.1"/>
    </source>
</evidence>
<dbReference type="InterPro" id="IPR000679">
    <property type="entry name" value="Znf_GATA"/>
</dbReference>
<dbReference type="VEuPathDB" id="FungiDB:QG37_06177"/>
<gene>
    <name evidence="9" type="ORF">B9J08_004355</name>
    <name evidence="10" type="ORF">CA7LBN_004447</name>
</gene>
<dbReference type="GO" id="GO:0045944">
    <property type="term" value="P:positive regulation of transcription by RNA polymerase II"/>
    <property type="evidence" value="ECO:0007669"/>
    <property type="project" value="TreeGrafter"/>
</dbReference>
<dbReference type="EMBL" id="CP076754">
    <property type="protein sequence ID" value="QWW25560.1"/>
    <property type="molecule type" value="Genomic_DNA"/>
</dbReference>
<feature type="compositionally biased region" description="Polar residues" evidence="7">
    <location>
        <begin position="537"/>
        <end position="552"/>
    </location>
</feature>
<dbReference type="PANTHER" id="PTHR10071">
    <property type="entry name" value="TRANSCRIPTION FACTOR GATA FAMILY MEMBER"/>
    <property type="match status" value="1"/>
</dbReference>
<name>A0A2H0ZIQ8_CANAR</name>
<dbReference type="AlphaFoldDB" id="A0A2H0ZIQ8"/>
<dbReference type="FunFam" id="3.30.50.10:FF:000007">
    <property type="entry name" value="Nitrogen regulatory AreA, N-terminal"/>
    <property type="match status" value="1"/>
</dbReference>
<dbReference type="GO" id="GO:0008270">
    <property type="term" value="F:zinc ion binding"/>
    <property type="evidence" value="ECO:0007669"/>
    <property type="project" value="UniProtKB-KW"/>
</dbReference>
<feature type="region of interest" description="Disordered" evidence="7">
    <location>
        <begin position="1"/>
        <end position="21"/>
    </location>
</feature>
<evidence type="ECO:0000256" key="4">
    <source>
        <dbReference type="ARBA" id="ARBA00022833"/>
    </source>
</evidence>
<dbReference type="STRING" id="498019.A0A2H0ZIQ8"/>
<dbReference type="GO" id="GO:0005634">
    <property type="term" value="C:nucleus"/>
    <property type="evidence" value="ECO:0007669"/>
    <property type="project" value="UniProtKB-SubCell"/>
</dbReference>
<proteinExistence type="predicted"/>
<dbReference type="InterPro" id="IPR013088">
    <property type="entry name" value="Znf_NHR/GATA"/>
</dbReference>
<dbReference type="PANTHER" id="PTHR10071:SF281">
    <property type="entry name" value="BOX A-BINDING FACTOR-RELATED"/>
    <property type="match status" value="1"/>
</dbReference>